<evidence type="ECO:0000259" key="6">
    <source>
        <dbReference type="Pfam" id="PF01258"/>
    </source>
</evidence>
<dbReference type="Gene3D" id="1.20.120.910">
    <property type="entry name" value="DksA, coiled-coil domain"/>
    <property type="match status" value="1"/>
</dbReference>
<evidence type="ECO:0000256" key="5">
    <source>
        <dbReference type="SAM" id="MobiDB-lite"/>
    </source>
</evidence>
<protein>
    <submittedName>
        <fullName evidence="7">Transcriptional regulator, TraR/DksA family</fullName>
    </submittedName>
</protein>
<dbReference type="PROSITE" id="PS51128">
    <property type="entry name" value="ZF_DKSA_2"/>
    <property type="match status" value="1"/>
</dbReference>
<keyword evidence="2" id="KW-0863">Zinc-finger</keyword>
<keyword evidence="1" id="KW-0479">Metal-binding</keyword>
<evidence type="ECO:0000313" key="7">
    <source>
        <dbReference type="EMBL" id="SDR70785.1"/>
    </source>
</evidence>
<keyword evidence="8" id="KW-1185">Reference proteome</keyword>
<dbReference type="SUPFAM" id="SSF109635">
    <property type="entry name" value="DnaK suppressor protein DksA, alpha-hairpin domain"/>
    <property type="match status" value="1"/>
</dbReference>
<dbReference type="OrthoDB" id="9803742at2"/>
<dbReference type="PANTHER" id="PTHR33823:SF2">
    <property type="entry name" value="RNA POLYMERASE-BINDING TRANSCRIPTION FACTOR DKSA"/>
    <property type="match status" value="1"/>
</dbReference>
<evidence type="ECO:0000256" key="1">
    <source>
        <dbReference type="ARBA" id="ARBA00022723"/>
    </source>
</evidence>
<dbReference type="PROSITE" id="PS01102">
    <property type="entry name" value="ZF_DKSA_1"/>
    <property type="match status" value="1"/>
</dbReference>
<accession>A0A1H1L9U6</accession>
<sequence length="145" mass="15779">MASAADKTPAGTADAADLVVLDREDPWTPAELDEVRTQLVDDVQRLTGELAVVEGDLAGMIENSGEGSGHDQADVGSASFERDQERQIVNNARDMLEQSEHALERIADGSYGQCEICGNAIGKNRLMAFPRATMCLTCKQREERR</sequence>
<feature type="zinc finger region" description="dksA C4-type" evidence="4">
    <location>
        <begin position="114"/>
        <end position="138"/>
    </location>
</feature>
<dbReference type="GO" id="GO:0008270">
    <property type="term" value="F:zinc ion binding"/>
    <property type="evidence" value="ECO:0007669"/>
    <property type="project" value="UniProtKB-KW"/>
</dbReference>
<keyword evidence="3" id="KW-0862">Zinc</keyword>
<evidence type="ECO:0000313" key="8">
    <source>
        <dbReference type="Proteomes" id="UP000198859"/>
    </source>
</evidence>
<gene>
    <name evidence="7" type="ORF">SAMN04488570_0097</name>
</gene>
<dbReference type="AlphaFoldDB" id="A0A1H1L9U6"/>
<name>A0A1H1L9U6_9ACTN</name>
<evidence type="ECO:0000256" key="3">
    <source>
        <dbReference type="ARBA" id="ARBA00022833"/>
    </source>
</evidence>
<dbReference type="InterPro" id="IPR020458">
    <property type="entry name" value="Znf_DskA_TraR_CS"/>
</dbReference>
<evidence type="ECO:0000256" key="4">
    <source>
        <dbReference type="PROSITE-ProRule" id="PRU00510"/>
    </source>
</evidence>
<dbReference type="InterPro" id="IPR037187">
    <property type="entry name" value="DnaK_N"/>
</dbReference>
<evidence type="ECO:0000256" key="2">
    <source>
        <dbReference type="ARBA" id="ARBA00022771"/>
    </source>
</evidence>
<dbReference type="STRING" id="642780.SAMN04488570_0097"/>
<dbReference type="Proteomes" id="UP000198859">
    <property type="component" value="Chromosome I"/>
</dbReference>
<organism evidence="7 8">
    <name type="scientific">Nocardioides scoriae</name>
    <dbReference type="NCBI Taxonomy" id="642780"/>
    <lineage>
        <taxon>Bacteria</taxon>
        <taxon>Bacillati</taxon>
        <taxon>Actinomycetota</taxon>
        <taxon>Actinomycetes</taxon>
        <taxon>Propionibacteriales</taxon>
        <taxon>Nocardioidaceae</taxon>
        <taxon>Nocardioides</taxon>
    </lineage>
</organism>
<reference evidence="8" key="1">
    <citation type="submission" date="2016-10" db="EMBL/GenBank/DDBJ databases">
        <authorList>
            <person name="Varghese N."/>
            <person name="Submissions S."/>
        </authorList>
    </citation>
    <scope>NUCLEOTIDE SEQUENCE [LARGE SCALE GENOMIC DNA]</scope>
    <source>
        <strain evidence="8">DSM 22127</strain>
    </source>
</reference>
<feature type="domain" description="Zinc finger DksA/TraR C4-type" evidence="6">
    <location>
        <begin position="109"/>
        <end position="144"/>
    </location>
</feature>
<proteinExistence type="predicted"/>
<feature type="region of interest" description="Disordered" evidence="5">
    <location>
        <begin position="61"/>
        <end position="82"/>
    </location>
</feature>
<dbReference type="PANTHER" id="PTHR33823">
    <property type="entry name" value="RNA POLYMERASE-BINDING TRANSCRIPTION FACTOR DKSA-RELATED"/>
    <property type="match status" value="1"/>
</dbReference>
<dbReference type="SUPFAM" id="SSF57716">
    <property type="entry name" value="Glucocorticoid receptor-like (DNA-binding domain)"/>
    <property type="match status" value="1"/>
</dbReference>
<dbReference type="InterPro" id="IPR000962">
    <property type="entry name" value="Znf_DskA_TraR"/>
</dbReference>
<dbReference type="EMBL" id="LT629757">
    <property type="protein sequence ID" value="SDR70785.1"/>
    <property type="molecule type" value="Genomic_DNA"/>
</dbReference>
<dbReference type="Pfam" id="PF01258">
    <property type="entry name" value="zf-dskA_traR"/>
    <property type="match status" value="1"/>
</dbReference>
<dbReference type="RefSeq" id="WP_091725050.1">
    <property type="nucleotide sequence ID" value="NZ_LT629757.1"/>
</dbReference>